<feature type="region of interest" description="Disordered" evidence="1">
    <location>
        <begin position="31"/>
        <end position="68"/>
    </location>
</feature>
<organism evidence="2 3">
    <name type="scientific">Stylosanthes scabra</name>
    <dbReference type="NCBI Taxonomy" id="79078"/>
    <lineage>
        <taxon>Eukaryota</taxon>
        <taxon>Viridiplantae</taxon>
        <taxon>Streptophyta</taxon>
        <taxon>Embryophyta</taxon>
        <taxon>Tracheophyta</taxon>
        <taxon>Spermatophyta</taxon>
        <taxon>Magnoliopsida</taxon>
        <taxon>eudicotyledons</taxon>
        <taxon>Gunneridae</taxon>
        <taxon>Pentapetalae</taxon>
        <taxon>rosids</taxon>
        <taxon>fabids</taxon>
        <taxon>Fabales</taxon>
        <taxon>Fabaceae</taxon>
        <taxon>Papilionoideae</taxon>
        <taxon>50 kb inversion clade</taxon>
        <taxon>dalbergioids sensu lato</taxon>
        <taxon>Dalbergieae</taxon>
        <taxon>Pterocarpus clade</taxon>
        <taxon>Stylosanthes</taxon>
    </lineage>
</organism>
<comment type="caution">
    <text evidence="2">The sequence shown here is derived from an EMBL/GenBank/DDBJ whole genome shotgun (WGS) entry which is preliminary data.</text>
</comment>
<sequence length="68" mass="7619">MLMHQLTQAQTSLPTRNQDHVWLKWTLDPNVTHSRQGKSSQPHHQVTLGPPLDVTTSMAHSSTTQGHV</sequence>
<name>A0ABU6ZZ40_9FABA</name>
<dbReference type="EMBL" id="JASCZI010278889">
    <property type="protein sequence ID" value="MED6227226.1"/>
    <property type="molecule type" value="Genomic_DNA"/>
</dbReference>
<evidence type="ECO:0000313" key="2">
    <source>
        <dbReference type="EMBL" id="MED6227226.1"/>
    </source>
</evidence>
<feature type="compositionally biased region" description="Polar residues" evidence="1">
    <location>
        <begin position="54"/>
        <end position="68"/>
    </location>
</feature>
<reference evidence="2 3" key="1">
    <citation type="journal article" date="2023" name="Plants (Basel)">
        <title>Bridging the Gap: Combining Genomics and Transcriptomics Approaches to Understand Stylosanthes scabra, an Orphan Legume from the Brazilian Caatinga.</title>
        <authorList>
            <person name="Ferreira-Neto J.R.C."/>
            <person name="da Silva M.D."/>
            <person name="Binneck E."/>
            <person name="de Melo N.F."/>
            <person name="da Silva R.H."/>
            <person name="de Melo A.L.T.M."/>
            <person name="Pandolfi V."/>
            <person name="Bustamante F.O."/>
            <person name="Brasileiro-Vidal A.C."/>
            <person name="Benko-Iseppon A.M."/>
        </authorList>
    </citation>
    <scope>NUCLEOTIDE SEQUENCE [LARGE SCALE GENOMIC DNA]</scope>
    <source>
        <tissue evidence="2">Leaves</tissue>
    </source>
</reference>
<evidence type="ECO:0000313" key="3">
    <source>
        <dbReference type="Proteomes" id="UP001341840"/>
    </source>
</evidence>
<gene>
    <name evidence="2" type="ORF">PIB30_111376</name>
</gene>
<protein>
    <submittedName>
        <fullName evidence="2">Uncharacterized protein</fullName>
    </submittedName>
</protein>
<proteinExistence type="predicted"/>
<keyword evidence="3" id="KW-1185">Reference proteome</keyword>
<dbReference type="Proteomes" id="UP001341840">
    <property type="component" value="Unassembled WGS sequence"/>
</dbReference>
<evidence type="ECO:0000256" key="1">
    <source>
        <dbReference type="SAM" id="MobiDB-lite"/>
    </source>
</evidence>
<accession>A0ABU6ZZ40</accession>
<feature type="compositionally biased region" description="Polar residues" evidence="1">
    <location>
        <begin position="31"/>
        <end position="44"/>
    </location>
</feature>